<feature type="non-terminal residue" evidence="1">
    <location>
        <position position="38"/>
    </location>
</feature>
<name>A0A1A8GXG5_9TELE</name>
<sequence>DTANESYEYIFIYEAGFNLIREAPEKKCDWPAGHNRGP</sequence>
<protein>
    <submittedName>
        <fullName evidence="1">Uncharacterized protein</fullName>
    </submittedName>
</protein>
<accession>A0A1A8GXG5</accession>
<reference evidence="1" key="2">
    <citation type="submission" date="2016-06" db="EMBL/GenBank/DDBJ databases">
        <title>The genome of a short-lived fish provides insights into sex chromosome evolution and the genetic control of aging.</title>
        <authorList>
            <person name="Reichwald K."/>
            <person name="Felder M."/>
            <person name="Petzold A."/>
            <person name="Koch P."/>
            <person name="Groth M."/>
            <person name="Platzer M."/>
        </authorList>
    </citation>
    <scope>NUCLEOTIDE SEQUENCE</scope>
    <source>
        <tissue evidence="1">Brain</tissue>
    </source>
</reference>
<organism evidence="1">
    <name type="scientific">Nothobranchius korthausae</name>
    <dbReference type="NCBI Taxonomy" id="1143690"/>
    <lineage>
        <taxon>Eukaryota</taxon>
        <taxon>Metazoa</taxon>
        <taxon>Chordata</taxon>
        <taxon>Craniata</taxon>
        <taxon>Vertebrata</taxon>
        <taxon>Euteleostomi</taxon>
        <taxon>Actinopterygii</taxon>
        <taxon>Neopterygii</taxon>
        <taxon>Teleostei</taxon>
        <taxon>Neoteleostei</taxon>
        <taxon>Acanthomorphata</taxon>
        <taxon>Ovalentaria</taxon>
        <taxon>Atherinomorphae</taxon>
        <taxon>Cyprinodontiformes</taxon>
        <taxon>Nothobranchiidae</taxon>
        <taxon>Nothobranchius</taxon>
    </lineage>
</organism>
<gene>
    <name evidence="1" type="primary">Nfu_g_1_002246</name>
</gene>
<evidence type="ECO:0000313" key="1">
    <source>
        <dbReference type="EMBL" id="SBQ75913.1"/>
    </source>
</evidence>
<dbReference type="EMBL" id="HAEC01007775">
    <property type="protein sequence ID" value="SBQ75913.1"/>
    <property type="molecule type" value="Transcribed_RNA"/>
</dbReference>
<proteinExistence type="predicted"/>
<feature type="non-terminal residue" evidence="1">
    <location>
        <position position="1"/>
    </location>
</feature>
<reference evidence="1" key="1">
    <citation type="submission" date="2016-05" db="EMBL/GenBank/DDBJ databases">
        <authorList>
            <person name="Lavstsen T."/>
            <person name="Jespersen J.S."/>
        </authorList>
    </citation>
    <scope>NUCLEOTIDE SEQUENCE</scope>
    <source>
        <tissue evidence="1">Brain</tissue>
    </source>
</reference>
<dbReference type="AlphaFoldDB" id="A0A1A8GXG5"/>